<dbReference type="InterPro" id="IPR052215">
    <property type="entry name" value="Plant_ABCG"/>
</dbReference>
<feature type="transmembrane region" description="Helical" evidence="10">
    <location>
        <begin position="378"/>
        <end position="400"/>
    </location>
</feature>
<evidence type="ECO:0000256" key="9">
    <source>
        <dbReference type="SAM" id="MobiDB-lite"/>
    </source>
</evidence>
<feature type="compositionally biased region" description="Basic and acidic residues" evidence="9">
    <location>
        <begin position="15"/>
        <end position="27"/>
    </location>
</feature>
<keyword evidence="5" id="KW-0547">Nucleotide-binding</keyword>
<feature type="domain" description="ABC transporter" evidence="11">
    <location>
        <begin position="37"/>
        <end position="293"/>
    </location>
</feature>
<protein>
    <recommendedName>
        <fullName evidence="11">ABC transporter domain-containing protein</fullName>
    </recommendedName>
</protein>
<dbReference type="STRING" id="253628.A0A0D1Y116"/>
<sequence length="644" mass="71583">MEEIQVTKSSAEAVGAERENSSSIHDSEKGTVDYLGLENTSIHSYSWSHVDVEVKDRKTKEPLKLLENVSGYVAAGEMMAIMGPSGSGKTTLLNVLAHREATANAVVSKKLYINGAEPKLDTFRKISAYVEQEEALLGALTVKETIDFAARLSIPRTVTKTDRIAKVKALIKSFGLTGQTDTIIGTPVQKGLSGGQKKRVGIATQLVTSPKLLFLDEPTSGLDATAGYEVMSFVKSLAKKYNLIVIASIHQPSTAIFELFDKLLLLSRGRTTYNGPVGSIQEYFASIGHEMPHYINPAEFLLSLVNTDFAKDTEIAEKRLLEIQTAWEAAPLAARVNSKIEKHIGTMDYAEDAHVGPNPITIPLTLIHRNLIKSYRDVIAYTIRIVMYLALGIMMGTVWLRLSPEQQHIQSWINAIFFGGAFMSFMAVAYIPAFIEDLHAFRKERLNGLYGPTSFMIANFITGAPYLFLMSMLFSVVAYFLSNFHMDGTSFMRWVLFLFLDLMAAEGLVVLVSSIAPIFVVALAVTAFANGLWMCVNGFMVQVQTINVFYRYVFHYIDYQAYVFQLMMVNEFQHRTYKCQKLANGDNYCMYPPTTSGGDEIAGIEVLNAFGYPTGRIGKWIGLLCVIVVGYRILGLVVLWLKRH</sequence>
<dbReference type="Gene3D" id="3.40.50.300">
    <property type="entry name" value="P-loop containing nucleotide triphosphate hydrolases"/>
    <property type="match status" value="1"/>
</dbReference>
<dbReference type="GO" id="GO:0016887">
    <property type="term" value="F:ATP hydrolysis activity"/>
    <property type="evidence" value="ECO:0007669"/>
    <property type="project" value="InterPro"/>
</dbReference>
<evidence type="ECO:0000256" key="6">
    <source>
        <dbReference type="ARBA" id="ARBA00022840"/>
    </source>
</evidence>
<evidence type="ECO:0000259" key="11">
    <source>
        <dbReference type="PROSITE" id="PS50893"/>
    </source>
</evidence>
<gene>
    <name evidence="12" type="ORF">PV09_00713</name>
</gene>
<accession>A0A0D1Y116</accession>
<dbReference type="HOGENOM" id="CLU_000604_57_7_1"/>
<keyword evidence="4 10" id="KW-0812">Transmembrane</keyword>
<feature type="transmembrane region" description="Helical" evidence="10">
    <location>
        <begin position="412"/>
        <end position="435"/>
    </location>
</feature>
<organism evidence="12 13">
    <name type="scientific">Verruconis gallopava</name>
    <dbReference type="NCBI Taxonomy" id="253628"/>
    <lineage>
        <taxon>Eukaryota</taxon>
        <taxon>Fungi</taxon>
        <taxon>Dikarya</taxon>
        <taxon>Ascomycota</taxon>
        <taxon>Pezizomycotina</taxon>
        <taxon>Dothideomycetes</taxon>
        <taxon>Pleosporomycetidae</taxon>
        <taxon>Venturiales</taxon>
        <taxon>Sympoventuriaceae</taxon>
        <taxon>Verruconis</taxon>
    </lineage>
</organism>
<dbReference type="GO" id="GO:0005524">
    <property type="term" value="F:ATP binding"/>
    <property type="evidence" value="ECO:0007669"/>
    <property type="project" value="UniProtKB-KW"/>
</dbReference>
<evidence type="ECO:0000256" key="3">
    <source>
        <dbReference type="ARBA" id="ARBA00022448"/>
    </source>
</evidence>
<dbReference type="EMBL" id="KN847530">
    <property type="protein sequence ID" value="KIW08776.1"/>
    <property type="molecule type" value="Genomic_DNA"/>
</dbReference>
<dbReference type="GeneID" id="27308686"/>
<dbReference type="SUPFAM" id="SSF52540">
    <property type="entry name" value="P-loop containing nucleoside triphosphate hydrolases"/>
    <property type="match status" value="1"/>
</dbReference>
<dbReference type="InterPro" id="IPR003593">
    <property type="entry name" value="AAA+_ATPase"/>
</dbReference>
<evidence type="ECO:0000313" key="13">
    <source>
        <dbReference type="Proteomes" id="UP000053259"/>
    </source>
</evidence>
<dbReference type="Pfam" id="PF19055">
    <property type="entry name" value="ABC2_membrane_7"/>
    <property type="match status" value="1"/>
</dbReference>
<feature type="transmembrane region" description="Helical" evidence="10">
    <location>
        <begin position="518"/>
        <end position="536"/>
    </location>
</feature>
<comment type="subcellular location">
    <subcellularLocation>
        <location evidence="1">Membrane</location>
        <topology evidence="1">Multi-pass membrane protein</topology>
    </subcellularLocation>
</comment>
<dbReference type="PROSITE" id="PS00211">
    <property type="entry name" value="ABC_TRANSPORTER_1"/>
    <property type="match status" value="1"/>
</dbReference>
<keyword evidence="3" id="KW-0813">Transport</keyword>
<dbReference type="OrthoDB" id="66620at2759"/>
<dbReference type="VEuPathDB" id="FungiDB:PV09_00713"/>
<dbReference type="InterPro" id="IPR027417">
    <property type="entry name" value="P-loop_NTPase"/>
</dbReference>
<evidence type="ECO:0000256" key="10">
    <source>
        <dbReference type="SAM" id="Phobius"/>
    </source>
</evidence>
<evidence type="ECO:0000256" key="7">
    <source>
        <dbReference type="ARBA" id="ARBA00022989"/>
    </source>
</evidence>
<feature type="transmembrane region" description="Helical" evidence="10">
    <location>
        <begin position="455"/>
        <end position="482"/>
    </location>
</feature>
<dbReference type="SMART" id="SM00382">
    <property type="entry name" value="AAA"/>
    <property type="match status" value="1"/>
</dbReference>
<keyword evidence="6" id="KW-0067">ATP-binding</keyword>
<proteinExistence type="inferred from homology"/>
<evidence type="ECO:0000256" key="8">
    <source>
        <dbReference type="ARBA" id="ARBA00023136"/>
    </source>
</evidence>
<dbReference type="PROSITE" id="PS50893">
    <property type="entry name" value="ABC_TRANSPORTER_2"/>
    <property type="match status" value="1"/>
</dbReference>
<keyword evidence="8 10" id="KW-0472">Membrane</keyword>
<feature type="transmembrane region" description="Helical" evidence="10">
    <location>
        <begin position="494"/>
        <end position="512"/>
    </location>
</feature>
<evidence type="ECO:0000256" key="5">
    <source>
        <dbReference type="ARBA" id="ARBA00022741"/>
    </source>
</evidence>
<dbReference type="CDD" id="cd03213">
    <property type="entry name" value="ABCG_EPDR"/>
    <property type="match status" value="1"/>
</dbReference>
<dbReference type="AlphaFoldDB" id="A0A0D1Y116"/>
<dbReference type="RefSeq" id="XP_016218645.1">
    <property type="nucleotide sequence ID" value="XM_016353492.1"/>
</dbReference>
<dbReference type="FunFam" id="3.40.50.300:FF:001305">
    <property type="entry name" value="ABCG transporter ABC superfamily"/>
    <property type="match status" value="1"/>
</dbReference>
<dbReference type="InterPro" id="IPR017871">
    <property type="entry name" value="ABC_transporter-like_CS"/>
</dbReference>
<dbReference type="InterPro" id="IPR013525">
    <property type="entry name" value="ABC2_TM"/>
</dbReference>
<feature type="region of interest" description="Disordered" evidence="9">
    <location>
        <begin position="1"/>
        <end position="27"/>
    </location>
</feature>
<dbReference type="InParanoid" id="A0A0D1Y116"/>
<reference evidence="12 13" key="1">
    <citation type="submission" date="2015-01" db="EMBL/GenBank/DDBJ databases">
        <title>The Genome Sequence of Ochroconis gallopava CBS43764.</title>
        <authorList>
            <consortium name="The Broad Institute Genomics Platform"/>
            <person name="Cuomo C."/>
            <person name="de Hoog S."/>
            <person name="Gorbushina A."/>
            <person name="Stielow B."/>
            <person name="Teixiera M."/>
            <person name="Abouelleil A."/>
            <person name="Chapman S.B."/>
            <person name="Priest M."/>
            <person name="Young S.K."/>
            <person name="Wortman J."/>
            <person name="Nusbaum C."/>
            <person name="Birren B."/>
        </authorList>
    </citation>
    <scope>NUCLEOTIDE SEQUENCE [LARGE SCALE GENOMIC DNA]</scope>
    <source>
        <strain evidence="12 13">CBS 43764</strain>
    </source>
</reference>
<feature type="transmembrane region" description="Helical" evidence="10">
    <location>
        <begin position="548"/>
        <end position="568"/>
    </location>
</feature>
<comment type="similarity">
    <text evidence="2">Belongs to the ABC transporter superfamily. ABCG family. Eye pigment precursor importer (TC 3.A.1.204) subfamily.</text>
</comment>
<dbReference type="InterPro" id="IPR003439">
    <property type="entry name" value="ABC_transporter-like_ATP-bd"/>
</dbReference>
<keyword evidence="7 10" id="KW-1133">Transmembrane helix</keyword>
<feature type="compositionally biased region" description="Polar residues" evidence="9">
    <location>
        <begin position="1"/>
        <end position="10"/>
    </location>
</feature>
<evidence type="ECO:0000256" key="4">
    <source>
        <dbReference type="ARBA" id="ARBA00022692"/>
    </source>
</evidence>
<dbReference type="GO" id="GO:0016020">
    <property type="term" value="C:membrane"/>
    <property type="evidence" value="ECO:0007669"/>
    <property type="project" value="UniProtKB-SubCell"/>
</dbReference>
<evidence type="ECO:0000313" key="12">
    <source>
        <dbReference type="EMBL" id="KIW08776.1"/>
    </source>
</evidence>
<dbReference type="Pfam" id="PF01061">
    <property type="entry name" value="ABC2_membrane"/>
    <property type="match status" value="1"/>
</dbReference>
<dbReference type="Proteomes" id="UP000053259">
    <property type="component" value="Unassembled WGS sequence"/>
</dbReference>
<dbReference type="Pfam" id="PF00005">
    <property type="entry name" value="ABC_tran"/>
    <property type="match status" value="1"/>
</dbReference>
<evidence type="ECO:0000256" key="2">
    <source>
        <dbReference type="ARBA" id="ARBA00005814"/>
    </source>
</evidence>
<keyword evidence="13" id="KW-1185">Reference proteome</keyword>
<dbReference type="PANTHER" id="PTHR48042:SF11">
    <property type="entry name" value="ABC TRANSPORTER G FAMILY MEMBER 11"/>
    <property type="match status" value="1"/>
</dbReference>
<dbReference type="PANTHER" id="PTHR48042">
    <property type="entry name" value="ABC TRANSPORTER G FAMILY MEMBER 11"/>
    <property type="match status" value="1"/>
</dbReference>
<dbReference type="InterPro" id="IPR043926">
    <property type="entry name" value="ABCG_dom"/>
</dbReference>
<evidence type="ECO:0000256" key="1">
    <source>
        <dbReference type="ARBA" id="ARBA00004141"/>
    </source>
</evidence>
<name>A0A0D1Y116_9PEZI</name>
<feature type="transmembrane region" description="Helical" evidence="10">
    <location>
        <begin position="620"/>
        <end position="641"/>
    </location>
</feature>
<dbReference type="GO" id="GO:0140359">
    <property type="term" value="F:ABC-type transporter activity"/>
    <property type="evidence" value="ECO:0007669"/>
    <property type="project" value="InterPro"/>
</dbReference>